<dbReference type="STRING" id="1223515.B842_01145"/>
<evidence type="ECO:0000313" key="2">
    <source>
        <dbReference type="EMBL" id="AJE32085.1"/>
    </source>
</evidence>
<accession>A0A0B5CZW0</accession>
<dbReference type="RefSeq" id="WP_040084714.1">
    <property type="nucleotide sequence ID" value="NZ_BCSU01000008.1"/>
</dbReference>
<evidence type="ECO:0000256" key="1">
    <source>
        <dbReference type="SAM" id="MobiDB-lite"/>
    </source>
</evidence>
<feature type="compositionally biased region" description="Basic residues" evidence="1">
    <location>
        <begin position="1"/>
        <end position="12"/>
    </location>
</feature>
<name>A0A0B5CZW0_9CORY</name>
<organism evidence="2 3">
    <name type="scientific">Corynebacterium humireducens NBRC 106098 = DSM 45392</name>
    <dbReference type="NCBI Taxonomy" id="1223515"/>
    <lineage>
        <taxon>Bacteria</taxon>
        <taxon>Bacillati</taxon>
        <taxon>Actinomycetota</taxon>
        <taxon>Actinomycetes</taxon>
        <taxon>Mycobacteriales</taxon>
        <taxon>Corynebacteriaceae</taxon>
        <taxon>Corynebacterium</taxon>
    </lineage>
</organism>
<sequence>MAKKKTTHRKKLSTTTVTVRPQTPPGVAEPPRYRRLRARAADGTFLLIDGALDLGLAPGDEVRCVSGIDGVRYFASIEDPRPGTLARILVADATFCSHHRAEFIDQTKDELRHHGAASVHERGGTVWSFWPAEVPQEEVAHAVARAAAAYGLPNSITPDEYRPDIVCTKVSFGPPQPVRSA</sequence>
<dbReference type="HOGENOM" id="CLU_1486696_0_0_11"/>
<feature type="region of interest" description="Disordered" evidence="1">
    <location>
        <begin position="1"/>
        <end position="30"/>
    </location>
</feature>
<dbReference type="KEGG" id="chm:B842_01145"/>
<gene>
    <name evidence="2" type="ORF">B842_01145</name>
</gene>
<dbReference type="Proteomes" id="UP000031524">
    <property type="component" value="Chromosome"/>
</dbReference>
<dbReference type="AlphaFoldDB" id="A0A0B5CZW0"/>
<keyword evidence="3" id="KW-1185">Reference proteome</keyword>
<evidence type="ECO:0000313" key="3">
    <source>
        <dbReference type="Proteomes" id="UP000031524"/>
    </source>
</evidence>
<proteinExistence type="predicted"/>
<protein>
    <submittedName>
        <fullName evidence="2">Uncharacterized protein</fullName>
    </submittedName>
</protein>
<reference evidence="2 3" key="1">
    <citation type="submission" date="2013-04" db="EMBL/GenBank/DDBJ databases">
        <title>Complete genome sequence of Corynebacterium humireducens DSM 45392(T), isolated from a wastewater-fed microbial fuel cell.</title>
        <authorList>
            <person name="Ruckert C."/>
            <person name="Albersmeier A."/>
            <person name="Kalinowski J."/>
        </authorList>
    </citation>
    <scope>NUCLEOTIDE SEQUENCE [LARGE SCALE GENOMIC DNA]</scope>
    <source>
        <strain evidence="3">MFC-5</strain>
    </source>
</reference>
<dbReference type="EMBL" id="CP005286">
    <property type="protein sequence ID" value="AJE32085.1"/>
    <property type="molecule type" value="Genomic_DNA"/>
</dbReference>